<organism evidence="2 3">
    <name type="scientific">Elysia marginata</name>
    <dbReference type="NCBI Taxonomy" id="1093978"/>
    <lineage>
        <taxon>Eukaryota</taxon>
        <taxon>Metazoa</taxon>
        <taxon>Spiralia</taxon>
        <taxon>Lophotrochozoa</taxon>
        <taxon>Mollusca</taxon>
        <taxon>Gastropoda</taxon>
        <taxon>Heterobranchia</taxon>
        <taxon>Euthyneura</taxon>
        <taxon>Panpulmonata</taxon>
        <taxon>Sacoglossa</taxon>
        <taxon>Placobranchoidea</taxon>
        <taxon>Plakobranchidae</taxon>
        <taxon>Elysia</taxon>
    </lineage>
</organism>
<dbReference type="GO" id="GO:0003964">
    <property type="term" value="F:RNA-directed DNA polymerase activity"/>
    <property type="evidence" value="ECO:0007669"/>
    <property type="project" value="UniProtKB-KW"/>
</dbReference>
<gene>
    <name evidence="2" type="ORF">ElyMa_003336700</name>
</gene>
<keyword evidence="3" id="KW-1185">Reference proteome</keyword>
<name>A0AAV4JG58_9GAST</name>
<reference evidence="2 3" key="1">
    <citation type="journal article" date="2021" name="Elife">
        <title>Chloroplast acquisition without the gene transfer in kleptoplastic sea slugs, Plakobranchus ocellatus.</title>
        <authorList>
            <person name="Maeda T."/>
            <person name="Takahashi S."/>
            <person name="Yoshida T."/>
            <person name="Shimamura S."/>
            <person name="Takaki Y."/>
            <person name="Nagai Y."/>
            <person name="Toyoda A."/>
            <person name="Suzuki Y."/>
            <person name="Arimoto A."/>
            <person name="Ishii H."/>
            <person name="Satoh N."/>
            <person name="Nishiyama T."/>
            <person name="Hasebe M."/>
            <person name="Maruyama T."/>
            <person name="Minagawa J."/>
            <person name="Obokata J."/>
            <person name="Shigenobu S."/>
        </authorList>
    </citation>
    <scope>NUCLEOTIDE SEQUENCE [LARGE SCALE GENOMIC DNA]</scope>
</reference>
<protein>
    <submittedName>
        <fullName evidence="2">Reverse transcriptase</fullName>
    </submittedName>
</protein>
<evidence type="ECO:0000313" key="3">
    <source>
        <dbReference type="Proteomes" id="UP000762676"/>
    </source>
</evidence>
<sequence length="109" mass="12556">MKFKEKEAELLRIRSSDKETTTDKHTSCAKVPTLPVCQEERDEMESHLLRFVRFAATNSRPREQRVTCLGASLSAETLDTHTKVSGKESKDYNIVRTELLKRFNLNVTK</sequence>
<evidence type="ECO:0000313" key="2">
    <source>
        <dbReference type="EMBL" id="GFS21346.1"/>
    </source>
</evidence>
<keyword evidence="2" id="KW-0548">Nucleotidyltransferase</keyword>
<evidence type="ECO:0000256" key="1">
    <source>
        <dbReference type="SAM" id="MobiDB-lite"/>
    </source>
</evidence>
<keyword evidence="2" id="KW-0808">Transferase</keyword>
<accession>A0AAV4JG58</accession>
<dbReference type="AlphaFoldDB" id="A0AAV4JG58"/>
<dbReference type="Proteomes" id="UP000762676">
    <property type="component" value="Unassembled WGS sequence"/>
</dbReference>
<proteinExistence type="predicted"/>
<keyword evidence="2" id="KW-0695">RNA-directed DNA polymerase</keyword>
<comment type="caution">
    <text evidence="2">The sequence shown here is derived from an EMBL/GenBank/DDBJ whole genome shotgun (WGS) entry which is preliminary data.</text>
</comment>
<dbReference type="EMBL" id="BMAT01006870">
    <property type="protein sequence ID" value="GFS21346.1"/>
    <property type="molecule type" value="Genomic_DNA"/>
</dbReference>
<feature type="region of interest" description="Disordered" evidence="1">
    <location>
        <begin position="1"/>
        <end position="26"/>
    </location>
</feature>